<evidence type="ECO:0000313" key="2">
    <source>
        <dbReference type="EMBL" id="APD73722.1"/>
    </source>
</evidence>
<sequence length="294" mass="31146">MHTSYELKSSAILIIASVTAAAATDTTGAVEHTKVTIPFFEAAAQKYSVLAADTAGNAKNLAALAAVWRIAAAKETDAGKSSVFTAAAELAAAKALTALDKHNKLANDMLAAEKLLERRHGYLLGIQAMLQPTVSKQSTPFNPNDGTNVIMKLGAATTLQQTCNKETQKAGADEIKATAEGNQAWKKLMYAKDADIIKLFPTITAGLTFASGSCAGSSSAVNSYYPAMASCYTGLSGMTAETFTPGTSKINTPQTLYSDDTKKHAPSQQLATMKADSRWRNSSRVFALRRPLRQ</sequence>
<evidence type="ECO:0000256" key="1">
    <source>
        <dbReference type="SAM" id="SignalP"/>
    </source>
</evidence>
<reference evidence="2" key="1">
    <citation type="submission" date="2016-08" db="EMBL/GenBank/DDBJ databases">
        <title>VSG repertoire of Trypanosoma brucei EATRO 1125.</title>
        <authorList>
            <person name="Cross G.A."/>
        </authorList>
    </citation>
    <scope>NUCLEOTIDE SEQUENCE</scope>
    <source>
        <strain evidence="2">EATRO 1125</strain>
    </source>
</reference>
<feature type="chain" id="PRO_5013289253" evidence="1">
    <location>
        <begin position="22"/>
        <end position="294"/>
    </location>
</feature>
<keyword evidence="1" id="KW-0732">Signal</keyword>
<accession>A0A1J0R7I4</accession>
<proteinExistence type="predicted"/>
<feature type="signal peptide" evidence="1">
    <location>
        <begin position="1"/>
        <end position="21"/>
    </location>
</feature>
<dbReference type="AlphaFoldDB" id="A0A1J0R7I4"/>
<dbReference type="EMBL" id="KX699766">
    <property type="protein sequence ID" value="APD73722.1"/>
    <property type="molecule type" value="Genomic_DNA"/>
</dbReference>
<protein>
    <submittedName>
        <fullName evidence="2">Variant surface glycoprotein 1125.1535</fullName>
    </submittedName>
</protein>
<organism evidence="2">
    <name type="scientific">Trypanosoma brucei</name>
    <dbReference type="NCBI Taxonomy" id="5691"/>
    <lineage>
        <taxon>Eukaryota</taxon>
        <taxon>Discoba</taxon>
        <taxon>Euglenozoa</taxon>
        <taxon>Kinetoplastea</taxon>
        <taxon>Metakinetoplastina</taxon>
        <taxon>Trypanosomatida</taxon>
        <taxon>Trypanosomatidae</taxon>
        <taxon>Trypanosoma</taxon>
    </lineage>
</organism>
<name>A0A1J0R7I4_9TRYP</name>